<gene>
    <name evidence="1" type="ORF">CCAP1982_LOCUS20377</name>
</gene>
<dbReference type="Proteomes" id="UP000606786">
    <property type="component" value="Unassembled WGS sequence"/>
</dbReference>
<proteinExistence type="predicted"/>
<name>A0A811VBC7_CERCA</name>
<evidence type="ECO:0000313" key="2">
    <source>
        <dbReference type="Proteomes" id="UP000606786"/>
    </source>
</evidence>
<keyword evidence="2" id="KW-1185">Reference proteome</keyword>
<evidence type="ECO:0000313" key="1">
    <source>
        <dbReference type="EMBL" id="CAD7012281.1"/>
    </source>
</evidence>
<dbReference type="EMBL" id="CAJHJT010000056">
    <property type="protein sequence ID" value="CAD7012281.1"/>
    <property type="molecule type" value="Genomic_DNA"/>
</dbReference>
<accession>A0A811VBC7</accession>
<dbReference type="AlphaFoldDB" id="A0A811VBC7"/>
<reference evidence="1" key="1">
    <citation type="submission" date="2020-11" db="EMBL/GenBank/DDBJ databases">
        <authorList>
            <person name="Whitehead M."/>
        </authorList>
    </citation>
    <scope>NUCLEOTIDE SEQUENCE</scope>
    <source>
        <strain evidence="1">EGII</strain>
    </source>
</reference>
<comment type="caution">
    <text evidence="1">The sequence shown here is derived from an EMBL/GenBank/DDBJ whole genome shotgun (WGS) entry which is preliminary data.</text>
</comment>
<organism evidence="1 2">
    <name type="scientific">Ceratitis capitata</name>
    <name type="common">Mediterranean fruit fly</name>
    <name type="synonym">Tephritis capitata</name>
    <dbReference type="NCBI Taxonomy" id="7213"/>
    <lineage>
        <taxon>Eukaryota</taxon>
        <taxon>Metazoa</taxon>
        <taxon>Ecdysozoa</taxon>
        <taxon>Arthropoda</taxon>
        <taxon>Hexapoda</taxon>
        <taxon>Insecta</taxon>
        <taxon>Pterygota</taxon>
        <taxon>Neoptera</taxon>
        <taxon>Endopterygota</taxon>
        <taxon>Diptera</taxon>
        <taxon>Brachycera</taxon>
        <taxon>Muscomorpha</taxon>
        <taxon>Tephritoidea</taxon>
        <taxon>Tephritidae</taxon>
        <taxon>Ceratitis</taxon>
        <taxon>Ceratitis</taxon>
    </lineage>
</organism>
<sequence length="126" mass="14191">MWLCVGVHATVRREGSCSACSRRSYCQQRQTDNNTQRIECLSKRLASPCCTCTERVELSAPTPPPPPPTPPPPPYGCTHKDIRICASVGRHVFTYQITFSNIMENGVFSLENWQHCNESHRHSSES</sequence>
<protein>
    <submittedName>
        <fullName evidence="1">(Mediterranean fruit fly) hypothetical protein</fullName>
    </submittedName>
</protein>